<feature type="domain" description="Pseudouridine synthase RsuA/RluA-like" evidence="2">
    <location>
        <begin position="91"/>
        <end position="232"/>
    </location>
</feature>
<proteinExistence type="inferred from homology"/>
<dbReference type="GO" id="GO:0009982">
    <property type="term" value="F:pseudouridine synthase activity"/>
    <property type="evidence" value="ECO:0007669"/>
    <property type="project" value="InterPro"/>
</dbReference>
<evidence type="ECO:0000313" key="4">
    <source>
        <dbReference type="Proteomes" id="UP000576082"/>
    </source>
</evidence>
<accession>A0A7X9NZP2</accession>
<evidence type="ECO:0000259" key="2">
    <source>
        <dbReference type="Pfam" id="PF00849"/>
    </source>
</evidence>
<dbReference type="PANTHER" id="PTHR21600:SF87">
    <property type="entry name" value="RNA PSEUDOURIDYLATE SYNTHASE DOMAIN-CONTAINING PROTEIN 1"/>
    <property type="match status" value="1"/>
</dbReference>
<organism evidence="3 4">
    <name type="scientific">Flammeovirga aprica JL-4</name>
    <dbReference type="NCBI Taxonomy" id="694437"/>
    <lineage>
        <taxon>Bacteria</taxon>
        <taxon>Pseudomonadati</taxon>
        <taxon>Bacteroidota</taxon>
        <taxon>Cytophagia</taxon>
        <taxon>Cytophagales</taxon>
        <taxon>Flammeovirgaceae</taxon>
        <taxon>Flammeovirga</taxon>
    </lineage>
</organism>
<dbReference type="CDD" id="cd02869">
    <property type="entry name" value="PseudoU_synth_RluA_like"/>
    <property type="match status" value="1"/>
</dbReference>
<dbReference type="EMBL" id="JABANE010000005">
    <property type="protein sequence ID" value="NME66891.1"/>
    <property type="molecule type" value="Genomic_DNA"/>
</dbReference>
<dbReference type="InterPro" id="IPR050188">
    <property type="entry name" value="RluA_PseudoU_synthase"/>
</dbReference>
<dbReference type="InterPro" id="IPR006145">
    <property type="entry name" value="PsdUridine_synth_RsuA/RluA"/>
</dbReference>
<protein>
    <submittedName>
        <fullName evidence="3">RluA family pseudouridine synthase</fullName>
    </submittedName>
</protein>
<gene>
    <name evidence="3" type="ORF">HHU12_02835</name>
</gene>
<evidence type="ECO:0000313" key="3">
    <source>
        <dbReference type="EMBL" id="NME66891.1"/>
    </source>
</evidence>
<dbReference type="RefSeq" id="WP_169654807.1">
    <property type="nucleotide sequence ID" value="NZ_JABANE010000005.1"/>
</dbReference>
<name>A0A7X9NZP2_9BACT</name>
<dbReference type="InterPro" id="IPR020103">
    <property type="entry name" value="PsdUridine_synth_cat_dom_sf"/>
</dbReference>
<dbReference type="GO" id="GO:0000455">
    <property type="term" value="P:enzyme-directed rRNA pseudouridine synthesis"/>
    <property type="evidence" value="ECO:0007669"/>
    <property type="project" value="TreeGrafter"/>
</dbReference>
<dbReference type="AlphaFoldDB" id="A0A7X9NZP2"/>
<dbReference type="InterPro" id="IPR006224">
    <property type="entry name" value="PsdUridine_synth_RluA-like_CS"/>
</dbReference>
<comment type="similarity">
    <text evidence="1">Belongs to the pseudouridine synthase RluA family.</text>
</comment>
<comment type="caution">
    <text evidence="3">The sequence shown here is derived from an EMBL/GenBank/DDBJ whole genome shotgun (WGS) entry which is preliminary data.</text>
</comment>
<dbReference type="GO" id="GO:0003723">
    <property type="term" value="F:RNA binding"/>
    <property type="evidence" value="ECO:0007669"/>
    <property type="project" value="InterPro"/>
</dbReference>
<dbReference type="PROSITE" id="PS01129">
    <property type="entry name" value="PSI_RLU"/>
    <property type="match status" value="1"/>
</dbReference>
<reference evidence="3 4" key="1">
    <citation type="submission" date="2020-04" db="EMBL/GenBank/DDBJ databases">
        <title>Flammeovirga sp. SR4, a novel species isolated from seawater.</title>
        <authorList>
            <person name="Wang X."/>
        </authorList>
    </citation>
    <scope>NUCLEOTIDE SEQUENCE [LARGE SCALE GENOMIC DNA]</scope>
    <source>
        <strain evidence="3 4">ATCC 23126</strain>
    </source>
</reference>
<dbReference type="Pfam" id="PF00849">
    <property type="entry name" value="PseudoU_synth_2"/>
    <property type="match status" value="1"/>
</dbReference>
<keyword evidence="4" id="KW-1185">Reference proteome</keyword>
<dbReference type="Proteomes" id="UP000576082">
    <property type="component" value="Unassembled WGS sequence"/>
</dbReference>
<evidence type="ECO:0000256" key="1">
    <source>
        <dbReference type="ARBA" id="ARBA00010876"/>
    </source>
</evidence>
<sequence>MEKTILEKIQIPDNLDQKERFFDFILRNSQYVTSRNGLKKALKAQRVICEGQILKGAEWIVPGQEIVIYTEEAKVPKIFELKLDVIFEDEDLAVVYKPSGIPVSGNQFKTIENALLSNISQSNLTDTMPWPKPCHRLDAPTSGLLLIAKTRLARVKLGQQFEDKTIKKKYHAVAMGSFKEKEGDIKHDLEGKPCHSSYKVVKEIPSLRSEALTLVELEPHTGRTHQLRKHLAMIGHPIVGDKEYGEDGNTLKGKGLFLSSTAISFVHPRTEERNEFSVAYPSKFETLLERETKMWEKYKGKK</sequence>
<dbReference type="PANTHER" id="PTHR21600">
    <property type="entry name" value="MITOCHONDRIAL RNA PSEUDOURIDINE SYNTHASE"/>
    <property type="match status" value="1"/>
</dbReference>
<dbReference type="SUPFAM" id="SSF55120">
    <property type="entry name" value="Pseudouridine synthase"/>
    <property type="match status" value="1"/>
</dbReference>
<dbReference type="GO" id="GO:0140098">
    <property type="term" value="F:catalytic activity, acting on RNA"/>
    <property type="evidence" value="ECO:0007669"/>
    <property type="project" value="UniProtKB-ARBA"/>
</dbReference>
<dbReference type="Gene3D" id="3.30.2350.10">
    <property type="entry name" value="Pseudouridine synthase"/>
    <property type="match status" value="1"/>
</dbReference>